<dbReference type="InterPro" id="IPR036282">
    <property type="entry name" value="Glutathione-S-Trfase_C_sf"/>
</dbReference>
<evidence type="ECO:0000313" key="2">
    <source>
        <dbReference type="EMBL" id="MCE7507428.1"/>
    </source>
</evidence>
<dbReference type="InterPro" id="IPR004045">
    <property type="entry name" value="Glutathione_S-Trfase_N"/>
</dbReference>
<dbReference type="Pfam" id="PF13417">
    <property type="entry name" value="GST_N_3"/>
    <property type="match status" value="1"/>
</dbReference>
<reference evidence="2" key="1">
    <citation type="submission" date="2022-01" db="EMBL/GenBank/DDBJ databases">
        <authorList>
            <person name="Karlyshev A.V."/>
            <person name="Jaspars M."/>
        </authorList>
    </citation>
    <scope>NUCLEOTIDE SEQUENCE</scope>
    <source>
        <strain evidence="2">AGSA3-2</strain>
    </source>
</reference>
<gene>
    <name evidence="2" type="ORF">LZG35_02180</name>
</gene>
<dbReference type="EMBL" id="JAJVKT010000002">
    <property type="protein sequence ID" value="MCE7507428.1"/>
    <property type="molecule type" value="Genomic_DNA"/>
</dbReference>
<name>A0A9Q3W3I1_9GAMM</name>
<proteinExistence type="predicted"/>
<dbReference type="Gene3D" id="1.20.1050.10">
    <property type="match status" value="2"/>
</dbReference>
<dbReference type="SUPFAM" id="SSF47616">
    <property type="entry name" value="GST C-terminal domain-like"/>
    <property type="match status" value="1"/>
</dbReference>
<keyword evidence="3" id="KW-1185">Reference proteome</keyword>
<protein>
    <submittedName>
        <fullName evidence="2">Glutathione S-transferase</fullName>
    </submittedName>
</protein>
<dbReference type="Gene3D" id="3.40.30.10">
    <property type="entry name" value="Glutaredoxin"/>
    <property type="match status" value="1"/>
</dbReference>
<accession>A0A9Q3W3I1</accession>
<dbReference type="SUPFAM" id="SSF52833">
    <property type="entry name" value="Thioredoxin-like"/>
    <property type="match status" value="1"/>
</dbReference>
<organism evidence="2 3">
    <name type="scientific">Alloalcanivorax xenomutans</name>
    <dbReference type="NCBI Taxonomy" id="1094342"/>
    <lineage>
        <taxon>Bacteria</taxon>
        <taxon>Pseudomonadati</taxon>
        <taxon>Pseudomonadota</taxon>
        <taxon>Gammaproteobacteria</taxon>
        <taxon>Oceanospirillales</taxon>
        <taxon>Alcanivoracaceae</taxon>
        <taxon>Alloalcanivorax</taxon>
    </lineage>
</organism>
<feature type="domain" description="GST N-terminal" evidence="1">
    <location>
        <begin position="5"/>
        <end position="77"/>
    </location>
</feature>
<dbReference type="AlphaFoldDB" id="A0A9Q3W3I1"/>
<comment type="caution">
    <text evidence="2">The sequence shown here is derived from an EMBL/GenBank/DDBJ whole genome shotgun (WGS) entry which is preliminary data.</text>
</comment>
<dbReference type="Proteomes" id="UP001107961">
    <property type="component" value="Unassembled WGS sequence"/>
</dbReference>
<dbReference type="Pfam" id="PF13410">
    <property type="entry name" value="GST_C_2"/>
    <property type="match status" value="1"/>
</dbReference>
<dbReference type="InterPro" id="IPR036249">
    <property type="entry name" value="Thioredoxin-like_sf"/>
</dbReference>
<evidence type="ECO:0000313" key="3">
    <source>
        <dbReference type="Proteomes" id="UP001107961"/>
    </source>
</evidence>
<sequence>MTITLYGGEVSYFTGKVRAYLRWADLPFEEVIASADVYRQVILPSVGVPVIPVLRTQSGEILQDTTVIIDTLDRDRANGPPSVYPATPIRKLVALMLETYGDEWLVIPAMHYRWHYDREWAMGEFGALNAPQASAEEQFKIGGKLAVPFSNAASLLGATPDMMDAVETAYEALLAELDAHFASSPALLGAQATMADFGLIGPLYAHLYRDPTPGELMRRRAPNVTRWVEELQFQPQRLRQPLDDGDDIPATLLPILRRMAREQLPPLVDAAGKVSAWMAEHPGEPLPRTLGKHGFELEGRRGERILRPYSLWMVQRIRDHLKSLEPAAREQADAFLRSIGADALIDFPDPPRLARDKLSVRPAGG</sequence>
<evidence type="ECO:0000259" key="1">
    <source>
        <dbReference type="Pfam" id="PF13417"/>
    </source>
</evidence>
<dbReference type="RefSeq" id="WP_022997381.1">
    <property type="nucleotide sequence ID" value="NZ_JAJVKT010000002.1"/>
</dbReference>